<accession>A0ABQ9NTA7</accession>
<dbReference type="Proteomes" id="UP001172684">
    <property type="component" value="Unassembled WGS sequence"/>
</dbReference>
<comment type="similarity">
    <text evidence="1 7">Belongs to the peroxin-14 family.</text>
</comment>
<comment type="function">
    <text evidence="7">Component of the PEX13-PEX14 docking complex, a translocon channel that specifically mediates the import of peroxisomal cargo proteins bound to PEX5 receptor. The PEX13-PEX14 docking complex forms a large import pore which can be opened to a diameter of about 9 nm. Mechanistically, PEX5 receptor along with cargo proteins associates with the PEX14 subunit of the PEX13-PEX14 docking complex in the cytosol, leading to the insertion of the receptor into the organelle membrane with the concomitant translocation of the cargo into the peroxisome matrix.</text>
</comment>
<gene>
    <name evidence="10" type="ORF">H2201_006008</name>
</gene>
<name>A0ABQ9NTA7_9PEZI</name>
<dbReference type="InterPro" id="IPR025655">
    <property type="entry name" value="PEX14"/>
</dbReference>
<keyword evidence="7" id="KW-0813">Transport</keyword>
<evidence type="ECO:0000313" key="10">
    <source>
        <dbReference type="EMBL" id="KAJ9662520.1"/>
    </source>
</evidence>
<feature type="compositionally biased region" description="Pro residues" evidence="8">
    <location>
        <begin position="28"/>
        <end position="39"/>
    </location>
</feature>
<evidence type="ECO:0000256" key="7">
    <source>
        <dbReference type="RuleBase" id="RU367032"/>
    </source>
</evidence>
<dbReference type="PANTHER" id="PTHR23058:SF5">
    <property type="entry name" value="PEROXISOMAL MEMBRANE PROTEIN PEX14"/>
    <property type="match status" value="1"/>
</dbReference>
<feature type="region of interest" description="Disordered" evidence="8">
    <location>
        <begin position="214"/>
        <end position="276"/>
    </location>
</feature>
<feature type="domain" description="Peroxisome membrane anchor protein Pex14p N-terminal" evidence="9">
    <location>
        <begin position="61"/>
        <end position="104"/>
    </location>
</feature>
<keyword evidence="3 7" id="KW-0576">Peroxisome</keyword>
<dbReference type="InterPro" id="IPR006785">
    <property type="entry name" value="Pex14_N"/>
</dbReference>
<protein>
    <recommendedName>
        <fullName evidence="4 7">Peroxisomal membrane protein PEX14</fullName>
    </recommendedName>
    <alternativeName>
        <fullName evidence="5 7">Peroxin-14</fullName>
    </alternativeName>
</protein>
<feature type="compositionally biased region" description="Polar residues" evidence="8">
    <location>
        <begin position="10"/>
        <end position="25"/>
    </location>
</feature>
<proteinExistence type="inferred from homology"/>
<sequence>MAERKIPAWQQAQTPSNINSSSLGTQQSPPPPPPPPAQPPSTVLEAPGAEESTESSSTQEQPSLIEQASKFLEDPSIKDAPRERKVAFLQSKGLSSDDIQTLLGPEQAADMPADASKLWSQRQQPPRDVPPIITYPEFLAKPQKPPPLITIPRLVNAAYTIGGLYTLVYSVSKYLIAPMEASLTDARHDFAMHTQSHLDTLNSRLSGMVSTVPKGMTSSSGVIKGDDAASDADSITSDPTELFHRDHGTQTSPSLSRRPSVSSFASAPPRPSDPLTAHTNRLAILTSHLSELSSSASATDASSADLGTSIEDLRSYLTDLAYASPYYGGGGLYGGYGGEAGKKGDAVEAVKGEVRAVKGVLLSARNFPRALGRGAG</sequence>
<keyword evidence="7" id="KW-0472">Membrane</keyword>
<evidence type="ECO:0000256" key="2">
    <source>
        <dbReference type="ARBA" id="ARBA00023010"/>
    </source>
</evidence>
<comment type="caution">
    <text evidence="10">The sequence shown here is derived from an EMBL/GenBank/DDBJ whole genome shotgun (WGS) entry which is preliminary data.</text>
</comment>
<keyword evidence="2" id="KW-0811">Translocation</keyword>
<evidence type="ECO:0000256" key="3">
    <source>
        <dbReference type="ARBA" id="ARBA00023140"/>
    </source>
</evidence>
<feature type="compositionally biased region" description="Low complexity" evidence="8">
    <location>
        <begin position="45"/>
        <end position="63"/>
    </location>
</feature>
<organism evidence="10 11">
    <name type="scientific">Coniosporium apollinis</name>
    <dbReference type="NCBI Taxonomy" id="61459"/>
    <lineage>
        <taxon>Eukaryota</taxon>
        <taxon>Fungi</taxon>
        <taxon>Dikarya</taxon>
        <taxon>Ascomycota</taxon>
        <taxon>Pezizomycotina</taxon>
        <taxon>Dothideomycetes</taxon>
        <taxon>Dothideomycetes incertae sedis</taxon>
        <taxon>Coniosporium</taxon>
    </lineage>
</organism>
<dbReference type="InterPro" id="IPR036388">
    <property type="entry name" value="WH-like_DNA-bd_sf"/>
</dbReference>
<keyword evidence="11" id="KW-1185">Reference proteome</keyword>
<evidence type="ECO:0000256" key="4">
    <source>
        <dbReference type="ARBA" id="ARBA00029502"/>
    </source>
</evidence>
<dbReference type="EMBL" id="JAPDRL010000049">
    <property type="protein sequence ID" value="KAJ9662520.1"/>
    <property type="molecule type" value="Genomic_DNA"/>
</dbReference>
<evidence type="ECO:0000256" key="8">
    <source>
        <dbReference type="SAM" id="MobiDB-lite"/>
    </source>
</evidence>
<feature type="region of interest" description="Disordered" evidence="8">
    <location>
        <begin position="1"/>
        <end position="78"/>
    </location>
</feature>
<evidence type="ECO:0000256" key="6">
    <source>
        <dbReference type="ARBA" id="ARBA00046271"/>
    </source>
</evidence>
<dbReference type="PANTHER" id="PTHR23058">
    <property type="entry name" value="PEROXISOMAL MEMBRANE PROTEIN PEX14"/>
    <property type="match status" value="1"/>
</dbReference>
<evidence type="ECO:0000256" key="5">
    <source>
        <dbReference type="ARBA" id="ARBA00029691"/>
    </source>
</evidence>
<dbReference type="Pfam" id="PF04695">
    <property type="entry name" value="Pex14_N"/>
    <property type="match status" value="1"/>
</dbReference>
<comment type="subcellular location">
    <subcellularLocation>
        <location evidence="6 7">Peroxisome membrane</location>
    </subcellularLocation>
</comment>
<keyword evidence="7" id="KW-0653">Protein transport</keyword>
<evidence type="ECO:0000313" key="11">
    <source>
        <dbReference type="Proteomes" id="UP001172684"/>
    </source>
</evidence>
<feature type="compositionally biased region" description="Low complexity" evidence="8">
    <location>
        <begin position="252"/>
        <end position="267"/>
    </location>
</feature>
<evidence type="ECO:0000256" key="1">
    <source>
        <dbReference type="ARBA" id="ARBA00005443"/>
    </source>
</evidence>
<dbReference type="Gene3D" id="1.10.10.10">
    <property type="entry name" value="Winged helix-like DNA-binding domain superfamily/Winged helix DNA-binding domain"/>
    <property type="match status" value="1"/>
</dbReference>
<evidence type="ECO:0000259" key="9">
    <source>
        <dbReference type="Pfam" id="PF04695"/>
    </source>
</evidence>
<reference evidence="10" key="1">
    <citation type="submission" date="2022-10" db="EMBL/GenBank/DDBJ databases">
        <title>Culturing micro-colonial fungi from biological soil crusts in the Mojave desert and describing Neophaeococcomyces mojavensis, and introducing the new genera and species Taxawa tesnikishii.</title>
        <authorList>
            <person name="Kurbessoian T."/>
            <person name="Stajich J.E."/>
        </authorList>
    </citation>
    <scope>NUCLEOTIDE SEQUENCE</scope>
    <source>
        <strain evidence="10">TK_1</strain>
    </source>
</reference>